<comment type="caution">
    <text evidence="1">The sequence shown here is derived from an EMBL/GenBank/DDBJ whole genome shotgun (WGS) entry which is preliminary data.</text>
</comment>
<evidence type="ECO:0000313" key="2">
    <source>
        <dbReference type="Proteomes" id="UP001597368"/>
    </source>
</evidence>
<dbReference type="Proteomes" id="UP001597368">
    <property type="component" value="Unassembled WGS sequence"/>
</dbReference>
<sequence length="111" mass="12303">MAADPATATPNRPAFLTSPLANAMRLFRKPSVSLRLTLDKPTARYLIRDRDGKFSALVDGIIAETGIQSVFTGIWCGSALWKPSLVVPCSFNSCWRRWQPHSSRQRRLGSG</sequence>
<evidence type="ECO:0000313" key="1">
    <source>
        <dbReference type="EMBL" id="MFD1930904.1"/>
    </source>
</evidence>
<reference evidence="2" key="1">
    <citation type="journal article" date="2019" name="Int. J. Syst. Evol. Microbiol.">
        <title>The Global Catalogue of Microorganisms (GCM) 10K type strain sequencing project: providing services to taxonomists for standard genome sequencing and annotation.</title>
        <authorList>
            <consortium name="The Broad Institute Genomics Platform"/>
            <consortium name="The Broad Institute Genome Sequencing Center for Infectious Disease"/>
            <person name="Wu L."/>
            <person name="Ma J."/>
        </authorList>
    </citation>
    <scope>NUCLEOTIDE SEQUENCE [LARGE SCALE GENOMIC DNA]</scope>
    <source>
        <strain evidence="2">ICMP 6774ER</strain>
    </source>
</reference>
<organism evidence="1 2">
    <name type="scientific">Nonomuraea mangrovi</name>
    <dbReference type="NCBI Taxonomy" id="2316207"/>
    <lineage>
        <taxon>Bacteria</taxon>
        <taxon>Bacillati</taxon>
        <taxon>Actinomycetota</taxon>
        <taxon>Actinomycetes</taxon>
        <taxon>Streptosporangiales</taxon>
        <taxon>Streptosporangiaceae</taxon>
        <taxon>Nonomuraea</taxon>
    </lineage>
</organism>
<dbReference type="EMBL" id="JBHUFV010000006">
    <property type="protein sequence ID" value="MFD1930904.1"/>
    <property type="molecule type" value="Genomic_DNA"/>
</dbReference>
<accession>A0ABW4SPN4</accession>
<protein>
    <submittedName>
        <fullName evidence="1">Uncharacterized protein</fullName>
    </submittedName>
</protein>
<proteinExistence type="predicted"/>
<name>A0ABW4SPN4_9ACTN</name>
<keyword evidence="2" id="KW-1185">Reference proteome</keyword>
<gene>
    <name evidence="1" type="ORF">ACFSKW_05370</name>
</gene>
<dbReference type="RefSeq" id="WP_379569753.1">
    <property type="nucleotide sequence ID" value="NZ_JBHUFV010000006.1"/>
</dbReference>